<evidence type="ECO:0000313" key="5">
    <source>
        <dbReference type="Proteomes" id="UP000041254"/>
    </source>
</evidence>
<feature type="compositionally biased region" description="Pro residues" evidence="2">
    <location>
        <begin position="29"/>
        <end position="41"/>
    </location>
</feature>
<feature type="region of interest" description="Disordered" evidence="2">
    <location>
        <begin position="435"/>
        <end position="514"/>
    </location>
</feature>
<evidence type="ECO:0000256" key="1">
    <source>
        <dbReference type="PROSITE-ProRule" id="PRU00283"/>
    </source>
</evidence>
<evidence type="ECO:0000259" key="3">
    <source>
        <dbReference type="PROSITE" id="PS50067"/>
    </source>
</evidence>
<feature type="region of interest" description="Disordered" evidence="2">
    <location>
        <begin position="1129"/>
        <end position="1233"/>
    </location>
</feature>
<feature type="region of interest" description="Disordered" evidence="2">
    <location>
        <begin position="1"/>
        <end position="60"/>
    </location>
</feature>
<feature type="compositionally biased region" description="Basic and acidic residues" evidence="2">
    <location>
        <begin position="704"/>
        <end position="719"/>
    </location>
</feature>
<feature type="region of interest" description="Disordered" evidence="2">
    <location>
        <begin position="768"/>
        <end position="798"/>
    </location>
</feature>
<comment type="similarity">
    <text evidence="1">Belongs to the TRAFAC class myosin-kinesin ATPase superfamily. Kinesin family.</text>
</comment>
<dbReference type="InterPro" id="IPR027640">
    <property type="entry name" value="Kinesin-like_fam"/>
</dbReference>
<evidence type="ECO:0000313" key="4">
    <source>
        <dbReference type="EMBL" id="CEM21048.1"/>
    </source>
</evidence>
<protein>
    <recommendedName>
        <fullName evidence="3">Kinesin motor domain-containing protein</fullName>
    </recommendedName>
</protein>
<dbReference type="InterPro" id="IPR001752">
    <property type="entry name" value="Kinesin_motor_dom"/>
</dbReference>
<dbReference type="GO" id="GO:0005874">
    <property type="term" value="C:microtubule"/>
    <property type="evidence" value="ECO:0007669"/>
    <property type="project" value="TreeGrafter"/>
</dbReference>
<feature type="compositionally biased region" description="Basic and acidic residues" evidence="2">
    <location>
        <begin position="491"/>
        <end position="511"/>
    </location>
</feature>
<feature type="region of interest" description="Disordered" evidence="2">
    <location>
        <begin position="535"/>
        <end position="642"/>
    </location>
</feature>
<dbReference type="Proteomes" id="UP000041254">
    <property type="component" value="Unassembled WGS sequence"/>
</dbReference>
<dbReference type="GO" id="GO:0008017">
    <property type="term" value="F:microtubule binding"/>
    <property type="evidence" value="ECO:0007669"/>
    <property type="project" value="InterPro"/>
</dbReference>
<sequence>MGDATKDSEDGVTVVASESAQLAGTGTSPPLPAGPSSPPRAKPTEGREINDTWTSFMPPDMEDSLPSVPIPLPPDDKPRSFSACLINGRSSTDDGGMSYGSDCVEFGRSKAACTGPTEGGARVVRFHFDKVLGPETSQEQVYDAVARPAVEAFYRSFRTALFVAIGGSNAGKTYTTTGGASHFDQRGLIPRAISHLFQLARDEDTKRELRISFFEIFRGEAIDLLQGGRPVYVKEARGRVDLVGLSSVSVKNEKEGYQQIFKGDAYRHLEQTALNPETSTGHTFFIIRVSECLKHLEATTRPSAVPPAREAFIWFVDLAPPAPPHSPMAASTVDVSIRTSIEALRMVLLALIPGDGKRRRAPGAGAAGGGDEVPYSKSILTLCLKCIFEQLDSVSIVPLLVVKYHPTDPPQLLRDTVSWARFVTLFQRACIHPPSSKSTYTPSLPSSFASPVAPSPLPASASAPAEKQTPPPPQQAKKRTRSTTIDCDEEKQEKQEGFEEKQKATERDGSQKRPVPAIAAGFHRAEASHVFARKVQQEERRGRVEAEARQSAQEDSRFAKVPSLEHVKKAIVENMRIDKENRPAEEKVSLESPPPNRGAAQRAASAPPASVNSRPKIRRGSTTNIPTYSSQPPKQDLLSRQLPPDCKKYTVAFGRCVEWEKTPLGMPRLSRKELKRSRSTGPERRNTQSAAGMRHGPHVWKAGPPERERKRVAERPRSAERVRQKECVERRVAATRDATLVPYGYSMAGRPSVPSFHPRVTQQRPAIVSKAPPPPLQQSQPQQQQPQQQYQQRPISKVPPFHPPLIHCPLPNPRPPFFYMPYSPLPPLPIHTPPQQSFLPRSPNTPQPFFHPYVGAPAPRPSQKVISLPATPFYAYGPPTVEPPQQTDSDPLNIDITIRTERSARRLEKERRDKEDRDKLRLRLALVRNRRRSLVHRSKSLSLVTDPTQHQPQQQQEGEKAAQPKQRLITRESTKDTLSRRRASRDDESVDRQVSAAGDLDPCPMGFEGSKAEYGNLLAHFLSSLSPDVLTARRANSPPPGAQAQMEDSATQTSPVPLFDVRDKQSPLSMAAALCNHNTPTAKPTTDALILPPPRTAAACHASNHQRARGSTATDDKATNQVLHQDKKIPTAQQQEPQTNTQPPRSNPTTHHPRRPAIYRSQTAAPQRLMTHPHSTAPPPAAAAAAARSSLGSSPLPGPASANGAVAPLPYCSSSDSDAANAAPSPVARVFQS</sequence>
<evidence type="ECO:0000256" key="2">
    <source>
        <dbReference type="SAM" id="MobiDB-lite"/>
    </source>
</evidence>
<feature type="region of interest" description="Disordered" evidence="2">
    <location>
        <begin position="1097"/>
        <end position="1117"/>
    </location>
</feature>
<feature type="region of interest" description="Disordered" evidence="2">
    <location>
        <begin position="668"/>
        <end position="719"/>
    </location>
</feature>
<keyword evidence="1" id="KW-0505">Motor protein</keyword>
<feature type="compositionally biased region" description="Polar residues" evidence="2">
    <location>
        <begin position="620"/>
        <end position="633"/>
    </location>
</feature>
<feature type="compositionally biased region" description="Basic and acidic residues" evidence="2">
    <location>
        <begin position="969"/>
        <end position="991"/>
    </location>
</feature>
<feature type="region of interest" description="Disordered" evidence="2">
    <location>
        <begin position="938"/>
        <end position="1002"/>
    </location>
</feature>
<proteinExistence type="inferred from homology"/>
<feature type="compositionally biased region" description="Low complexity" evidence="2">
    <location>
        <begin position="442"/>
        <end position="468"/>
    </location>
</feature>
<name>A0A0G4G0J2_VITBC</name>
<organism evidence="4 5">
    <name type="scientific">Vitrella brassicaformis (strain CCMP3155)</name>
    <dbReference type="NCBI Taxonomy" id="1169540"/>
    <lineage>
        <taxon>Eukaryota</taxon>
        <taxon>Sar</taxon>
        <taxon>Alveolata</taxon>
        <taxon>Colpodellida</taxon>
        <taxon>Vitrellaceae</taxon>
        <taxon>Vitrella</taxon>
    </lineage>
</organism>
<dbReference type="VEuPathDB" id="CryptoDB:Vbra_9564"/>
<keyword evidence="1" id="KW-0547">Nucleotide-binding</keyword>
<dbReference type="AlphaFoldDB" id="A0A0G4G0J2"/>
<dbReference type="GO" id="GO:0003777">
    <property type="term" value="F:microtubule motor activity"/>
    <property type="evidence" value="ECO:0007669"/>
    <property type="project" value="InterPro"/>
</dbReference>
<dbReference type="EMBL" id="CDMY01000532">
    <property type="protein sequence ID" value="CEM21048.1"/>
    <property type="molecule type" value="Genomic_DNA"/>
</dbReference>
<feature type="compositionally biased region" description="Low complexity" evidence="2">
    <location>
        <begin position="1182"/>
        <end position="1202"/>
    </location>
</feature>
<dbReference type="SUPFAM" id="SSF52540">
    <property type="entry name" value="P-loop containing nucleoside triphosphate hydrolases"/>
    <property type="match status" value="1"/>
</dbReference>
<feature type="compositionally biased region" description="Low complexity" evidence="2">
    <location>
        <begin position="777"/>
        <end position="794"/>
    </location>
</feature>
<dbReference type="GO" id="GO:0005524">
    <property type="term" value="F:ATP binding"/>
    <property type="evidence" value="ECO:0007669"/>
    <property type="project" value="UniProtKB-UniRule"/>
</dbReference>
<feature type="compositionally biased region" description="Low complexity" evidence="2">
    <location>
        <begin position="599"/>
        <end position="610"/>
    </location>
</feature>
<dbReference type="OrthoDB" id="448453at2759"/>
<feature type="compositionally biased region" description="Low complexity" evidence="2">
    <location>
        <begin position="1130"/>
        <end position="1144"/>
    </location>
</feature>
<dbReference type="PANTHER" id="PTHR24115:SF191">
    <property type="entry name" value="KINESIN-LIKE PROTEIN KIF9"/>
    <property type="match status" value="1"/>
</dbReference>
<dbReference type="PROSITE" id="PS50067">
    <property type="entry name" value="KINESIN_MOTOR_2"/>
    <property type="match status" value="1"/>
</dbReference>
<dbReference type="GO" id="GO:0016887">
    <property type="term" value="F:ATP hydrolysis activity"/>
    <property type="evidence" value="ECO:0007669"/>
    <property type="project" value="TreeGrafter"/>
</dbReference>
<dbReference type="GO" id="GO:0005871">
    <property type="term" value="C:kinesin complex"/>
    <property type="evidence" value="ECO:0007669"/>
    <property type="project" value="TreeGrafter"/>
</dbReference>
<feature type="compositionally biased region" description="Low complexity" evidence="2">
    <location>
        <begin position="1213"/>
        <end position="1233"/>
    </location>
</feature>
<dbReference type="Pfam" id="PF00225">
    <property type="entry name" value="Kinesin"/>
    <property type="match status" value="1"/>
</dbReference>
<accession>A0A0G4G0J2</accession>
<dbReference type="OMA" id="ACHASNH"/>
<feature type="compositionally biased region" description="Basic and acidic residues" evidence="2">
    <location>
        <begin position="535"/>
        <end position="589"/>
    </location>
</feature>
<gene>
    <name evidence="4" type="ORF">Vbra_9564</name>
</gene>
<dbReference type="PANTHER" id="PTHR24115">
    <property type="entry name" value="KINESIN-RELATED"/>
    <property type="match status" value="1"/>
</dbReference>
<dbReference type="InParanoid" id="A0A0G4G0J2"/>
<feature type="domain" description="Kinesin motor" evidence="3">
    <location>
        <begin position="1"/>
        <end position="290"/>
    </location>
</feature>
<dbReference type="Gene3D" id="3.40.850.10">
    <property type="entry name" value="Kinesin motor domain"/>
    <property type="match status" value="1"/>
</dbReference>
<keyword evidence="5" id="KW-1185">Reference proteome</keyword>
<keyword evidence="1" id="KW-0067">ATP-binding</keyword>
<feature type="binding site" evidence="1">
    <location>
        <begin position="166"/>
        <end position="173"/>
    </location>
    <ligand>
        <name>ATP</name>
        <dbReference type="ChEBI" id="CHEBI:30616"/>
    </ligand>
</feature>
<reference evidence="4 5" key="1">
    <citation type="submission" date="2014-11" db="EMBL/GenBank/DDBJ databases">
        <authorList>
            <person name="Zhu J."/>
            <person name="Qi W."/>
            <person name="Song R."/>
        </authorList>
    </citation>
    <scope>NUCLEOTIDE SEQUENCE [LARGE SCALE GENOMIC DNA]</scope>
</reference>
<feature type="compositionally biased region" description="Polar residues" evidence="2">
    <location>
        <begin position="1103"/>
        <end position="1113"/>
    </location>
</feature>
<dbReference type="GO" id="GO:0007018">
    <property type="term" value="P:microtubule-based movement"/>
    <property type="evidence" value="ECO:0007669"/>
    <property type="project" value="InterPro"/>
</dbReference>
<dbReference type="SMART" id="SM00129">
    <property type="entry name" value="KISc"/>
    <property type="match status" value="1"/>
</dbReference>
<dbReference type="InterPro" id="IPR027417">
    <property type="entry name" value="P-loop_NTPase"/>
</dbReference>
<dbReference type="InterPro" id="IPR036961">
    <property type="entry name" value="Kinesin_motor_dom_sf"/>
</dbReference>